<evidence type="ECO:0008006" key="3">
    <source>
        <dbReference type="Google" id="ProtNLM"/>
    </source>
</evidence>
<dbReference type="EMBL" id="LAZR01024307">
    <property type="protein sequence ID" value="KKL75591.1"/>
    <property type="molecule type" value="Genomic_DNA"/>
</dbReference>
<protein>
    <recommendedName>
        <fullName evidence="3">Prepilin-type N-terminal cleavage/methylation domain-containing protein</fullName>
    </recommendedName>
</protein>
<gene>
    <name evidence="2" type="ORF">LCGC14_2053360</name>
</gene>
<name>A0A0F9FAS6_9ZZZZ</name>
<comment type="caution">
    <text evidence="2">The sequence shown here is derived from an EMBL/GenBank/DDBJ whole genome shotgun (WGS) entry which is preliminary data.</text>
</comment>
<organism evidence="2">
    <name type="scientific">marine sediment metagenome</name>
    <dbReference type="NCBI Taxonomy" id="412755"/>
    <lineage>
        <taxon>unclassified sequences</taxon>
        <taxon>metagenomes</taxon>
        <taxon>ecological metagenomes</taxon>
    </lineage>
</organism>
<reference evidence="2" key="1">
    <citation type="journal article" date="2015" name="Nature">
        <title>Complex archaea that bridge the gap between prokaryotes and eukaryotes.</title>
        <authorList>
            <person name="Spang A."/>
            <person name="Saw J.H."/>
            <person name="Jorgensen S.L."/>
            <person name="Zaremba-Niedzwiedzka K."/>
            <person name="Martijn J."/>
            <person name="Lind A.E."/>
            <person name="van Eijk R."/>
            <person name="Schleper C."/>
            <person name="Guy L."/>
            <person name="Ettema T.J."/>
        </authorList>
    </citation>
    <scope>NUCLEOTIDE SEQUENCE</scope>
</reference>
<feature type="transmembrane region" description="Helical" evidence="1">
    <location>
        <begin position="12"/>
        <end position="36"/>
    </location>
</feature>
<keyword evidence="1" id="KW-0472">Membrane</keyword>
<evidence type="ECO:0000313" key="2">
    <source>
        <dbReference type="EMBL" id="KKL75591.1"/>
    </source>
</evidence>
<dbReference type="PROSITE" id="PS00409">
    <property type="entry name" value="PROKAR_NTER_METHYL"/>
    <property type="match status" value="1"/>
</dbReference>
<sequence length="158" mass="17197">MKLSCTQRRHAGGLTLIEVVLATAVIAIAAIGTLSYEYHGVKQMQIAKAHSAAVRIGYFLLEDWKANGGNALYATNSFGVASPDNLDMGFRYIGNKTYKIAVDNIPMRVTLSRPLLNKTLIPLTATIRWRRDFRDEAILPDSPSIVLSAHARVGQAGG</sequence>
<evidence type="ECO:0000256" key="1">
    <source>
        <dbReference type="SAM" id="Phobius"/>
    </source>
</evidence>
<proteinExistence type="predicted"/>
<keyword evidence="1" id="KW-0812">Transmembrane</keyword>
<dbReference type="InterPro" id="IPR012902">
    <property type="entry name" value="N_methyl_site"/>
</dbReference>
<dbReference type="AlphaFoldDB" id="A0A0F9FAS6"/>
<accession>A0A0F9FAS6</accession>
<keyword evidence="1" id="KW-1133">Transmembrane helix</keyword>